<dbReference type="GO" id="GO:0009307">
    <property type="term" value="P:DNA restriction-modification system"/>
    <property type="evidence" value="ECO:0007669"/>
    <property type="project" value="UniProtKB-KW"/>
</dbReference>
<keyword evidence="2 5" id="KW-0808">Transferase</keyword>
<dbReference type="RefSeq" id="WP_101396341.1">
    <property type="nucleotide sequence ID" value="NZ_PJNE01000001.1"/>
</dbReference>
<gene>
    <name evidence="8" type="ORF">ATL31_2834</name>
</gene>
<dbReference type="SUPFAM" id="SSF53335">
    <property type="entry name" value="S-adenosyl-L-methionine-dependent methyltransferases"/>
    <property type="match status" value="1"/>
</dbReference>
<evidence type="ECO:0000313" key="9">
    <source>
        <dbReference type="Proteomes" id="UP000233781"/>
    </source>
</evidence>
<dbReference type="Gene3D" id="3.90.120.10">
    <property type="entry name" value="DNA Methylase, subunit A, domain 2"/>
    <property type="match status" value="1"/>
</dbReference>
<dbReference type="InterPro" id="IPR050390">
    <property type="entry name" value="C5-Methyltransferase"/>
</dbReference>
<sequence>MTAVENPNVSRFARGQALRLRRNADHCSEPAELLELVRRMRSSADSPLLAADLFSGAGGMSLGLEQAGMRVIFGADFDADALETHAHHFAGMSVGWDLGDPERVQEVGAILRSVEIDVVAGGPPCQPFSKAGRSRMRYLVKHGVRERHDKRRDLWQSYLEIVRLAQPRAVIMENVPDMALDREMFILRSIVRRLEDWGYSVQPRVVDTYRYGVPQFRQRLILVAILGGLAFTWPPESSKKVTLGNAIQDLPPVDPQDGWVSEANQAGWRKYAGPKTEFQREMRSSVAPAQADRVYDHVTRRVRPDDEAAFEQLDTKTRYSELPVELKRYRDDIFDDKYKRLDANDLSRTITAHIAKDGYWYIHPEQNRTLTIREAARIQTFPDHFRFAGSPTSAFRQIGNAVPPRLARAVGAAVVDVVERGAPRLAVTTSDTKAALAAWFQSSSAISPWLRTDSRWMVVLGDTILGSESATVIAALWPSVSAWESARKFLENQGRAIEIVGWLGRPGLADQLVEAAMAVVASGGSLDDAQLNRLVTSGTLRATTAQLAMLTVPEGEEPVVANTGALRVAGRYFQGTERWLKNRNSDGRIAVGRLIGFDEESTKAQVALIEVGAKVCTPKAPECRVCPLVSWCRYASDR</sequence>
<dbReference type="PRINTS" id="PR00105">
    <property type="entry name" value="C5METTRFRASE"/>
</dbReference>
<dbReference type="InterPro" id="IPR018117">
    <property type="entry name" value="C5_DNA_meth_AS"/>
</dbReference>
<dbReference type="Pfam" id="PF00145">
    <property type="entry name" value="DNA_methylase"/>
    <property type="match status" value="1"/>
</dbReference>
<dbReference type="EMBL" id="PJNE01000001">
    <property type="protein sequence ID" value="PKW27981.1"/>
    <property type="molecule type" value="Genomic_DNA"/>
</dbReference>
<protein>
    <recommendedName>
        <fullName evidence="7">Cytosine-specific methyltransferase</fullName>
        <ecNumber evidence="7">2.1.1.37</ecNumber>
    </recommendedName>
</protein>
<comment type="similarity">
    <text evidence="5 6">Belongs to the class I-like SAM-binding methyltransferase superfamily. C5-methyltransferase family.</text>
</comment>
<evidence type="ECO:0000256" key="4">
    <source>
        <dbReference type="ARBA" id="ARBA00022747"/>
    </source>
</evidence>
<evidence type="ECO:0000256" key="3">
    <source>
        <dbReference type="ARBA" id="ARBA00022691"/>
    </source>
</evidence>
<dbReference type="GO" id="GO:0032259">
    <property type="term" value="P:methylation"/>
    <property type="evidence" value="ECO:0007669"/>
    <property type="project" value="UniProtKB-KW"/>
</dbReference>
<dbReference type="InterPro" id="IPR031303">
    <property type="entry name" value="C5_meth_CS"/>
</dbReference>
<dbReference type="OrthoDB" id="9813719at2"/>
<keyword evidence="9" id="KW-1185">Reference proteome</keyword>
<evidence type="ECO:0000256" key="5">
    <source>
        <dbReference type="PROSITE-ProRule" id="PRU01016"/>
    </source>
</evidence>
<organism evidence="8 9">
    <name type="scientific">Phycicoccus duodecadis</name>
    <dbReference type="NCBI Taxonomy" id="173053"/>
    <lineage>
        <taxon>Bacteria</taxon>
        <taxon>Bacillati</taxon>
        <taxon>Actinomycetota</taxon>
        <taxon>Actinomycetes</taxon>
        <taxon>Micrococcales</taxon>
        <taxon>Intrasporangiaceae</taxon>
        <taxon>Phycicoccus</taxon>
    </lineage>
</organism>
<dbReference type="InterPro" id="IPR001525">
    <property type="entry name" value="C5_MeTfrase"/>
</dbReference>
<dbReference type="Gene3D" id="1.10.340.30">
    <property type="entry name" value="Hypothetical protein, domain 2"/>
    <property type="match status" value="1"/>
</dbReference>
<dbReference type="Proteomes" id="UP000233781">
    <property type="component" value="Unassembled WGS sequence"/>
</dbReference>
<evidence type="ECO:0000256" key="6">
    <source>
        <dbReference type="RuleBase" id="RU000416"/>
    </source>
</evidence>
<dbReference type="GO" id="GO:0006281">
    <property type="term" value="P:DNA repair"/>
    <property type="evidence" value="ECO:0007669"/>
    <property type="project" value="InterPro"/>
</dbReference>
<evidence type="ECO:0000256" key="2">
    <source>
        <dbReference type="ARBA" id="ARBA00022679"/>
    </source>
</evidence>
<dbReference type="PANTHER" id="PTHR10629:SF52">
    <property type="entry name" value="DNA (CYTOSINE-5)-METHYLTRANSFERASE 1"/>
    <property type="match status" value="1"/>
</dbReference>
<feature type="active site" evidence="5">
    <location>
        <position position="125"/>
    </location>
</feature>
<reference evidence="8 9" key="1">
    <citation type="submission" date="2017-12" db="EMBL/GenBank/DDBJ databases">
        <title>Sequencing the genomes of 1000 Actinobacteria strains.</title>
        <authorList>
            <person name="Klenk H.-P."/>
        </authorList>
    </citation>
    <scope>NUCLEOTIDE SEQUENCE [LARGE SCALE GENOMIC DNA]</scope>
    <source>
        <strain evidence="8 9">DSM 12806</strain>
    </source>
</reference>
<dbReference type="InterPro" id="IPR029063">
    <property type="entry name" value="SAM-dependent_MTases_sf"/>
</dbReference>
<comment type="caution">
    <text evidence="8">The sequence shown here is derived from an EMBL/GenBank/DDBJ whole genome shotgun (WGS) entry which is preliminary data.</text>
</comment>
<dbReference type="PROSITE" id="PS51679">
    <property type="entry name" value="SAM_MT_C5"/>
    <property type="match status" value="1"/>
</dbReference>
<dbReference type="Gene3D" id="3.40.50.150">
    <property type="entry name" value="Vaccinia Virus protein VP39"/>
    <property type="match status" value="1"/>
</dbReference>
<dbReference type="Gene3D" id="1.10.1670.10">
    <property type="entry name" value="Helix-hairpin-Helix base-excision DNA repair enzymes (C-terminal)"/>
    <property type="match status" value="1"/>
</dbReference>
<dbReference type="PROSITE" id="PS00094">
    <property type="entry name" value="C5_MTASE_1"/>
    <property type="match status" value="1"/>
</dbReference>
<evidence type="ECO:0000256" key="1">
    <source>
        <dbReference type="ARBA" id="ARBA00022603"/>
    </source>
</evidence>
<dbReference type="GO" id="GO:0003677">
    <property type="term" value="F:DNA binding"/>
    <property type="evidence" value="ECO:0007669"/>
    <property type="project" value="TreeGrafter"/>
</dbReference>
<dbReference type="AlphaFoldDB" id="A0A2N3YM90"/>
<name>A0A2N3YM90_9MICO</name>
<keyword evidence="4" id="KW-0680">Restriction system</keyword>
<dbReference type="InterPro" id="IPR011257">
    <property type="entry name" value="DNA_glycosylase"/>
</dbReference>
<dbReference type="EC" id="2.1.1.37" evidence="7"/>
<evidence type="ECO:0000313" key="8">
    <source>
        <dbReference type="EMBL" id="PKW27981.1"/>
    </source>
</evidence>
<proteinExistence type="inferred from homology"/>
<dbReference type="PROSITE" id="PS00095">
    <property type="entry name" value="C5_MTASE_2"/>
    <property type="match status" value="1"/>
</dbReference>
<dbReference type="GO" id="GO:0044027">
    <property type="term" value="P:negative regulation of gene expression via chromosomal CpG island methylation"/>
    <property type="evidence" value="ECO:0007669"/>
    <property type="project" value="TreeGrafter"/>
</dbReference>
<keyword evidence="1 5" id="KW-0489">Methyltransferase</keyword>
<dbReference type="GO" id="GO:0003886">
    <property type="term" value="F:DNA (cytosine-5-)-methyltransferase activity"/>
    <property type="evidence" value="ECO:0007669"/>
    <property type="project" value="UniProtKB-EC"/>
</dbReference>
<dbReference type="InterPro" id="IPR023170">
    <property type="entry name" value="HhH_base_excis_C"/>
</dbReference>
<keyword evidence="3 5" id="KW-0949">S-adenosyl-L-methionine</keyword>
<comment type="catalytic activity">
    <reaction evidence="7">
        <text>a 2'-deoxycytidine in DNA + S-adenosyl-L-methionine = a 5-methyl-2'-deoxycytidine in DNA + S-adenosyl-L-homocysteine + H(+)</text>
        <dbReference type="Rhea" id="RHEA:13681"/>
        <dbReference type="Rhea" id="RHEA-COMP:11369"/>
        <dbReference type="Rhea" id="RHEA-COMP:11370"/>
        <dbReference type="ChEBI" id="CHEBI:15378"/>
        <dbReference type="ChEBI" id="CHEBI:57856"/>
        <dbReference type="ChEBI" id="CHEBI:59789"/>
        <dbReference type="ChEBI" id="CHEBI:85452"/>
        <dbReference type="ChEBI" id="CHEBI:85454"/>
        <dbReference type="EC" id="2.1.1.37"/>
    </reaction>
</comment>
<dbReference type="NCBIfam" id="TIGR00675">
    <property type="entry name" value="dcm"/>
    <property type="match status" value="1"/>
</dbReference>
<evidence type="ECO:0000256" key="7">
    <source>
        <dbReference type="RuleBase" id="RU000417"/>
    </source>
</evidence>
<dbReference type="PANTHER" id="PTHR10629">
    <property type="entry name" value="CYTOSINE-SPECIFIC METHYLTRANSFERASE"/>
    <property type="match status" value="1"/>
</dbReference>
<accession>A0A2N3YM90</accession>
<dbReference type="SUPFAM" id="SSF48150">
    <property type="entry name" value="DNA-glycosylase"/>
    <property type="match status" value="1"/>
</dbReference>